<comment type="caution">
    <text evidence="2">The sequence shown here is derived from an EMBL/GenBank/DDBJ whole genome shotgun (WGS) entry which is preliminary data.</text>
</comment>
<evidence type="ECO:0000313" key="2">
    <source>
        <dbReference type="EMBL" id="KAJ8388570.1"/>
    </source>
</evidence>
<accession>A0AAD7RQV3</accession>
<proteinExistence type="predicted"/>
<dbReference type="EMBL" id="JAINUG010000193">
    <property type="protein sequence ID" value="KAJ8388570.1"/>
    <property type="molecule type" value="Genomic_DNA"/>
</dbReference>
<dbReference type="Proteomes" id="UP001221898">
    <property type="component" value="Unassembled WGS sequence"/>
</dbReference>
<dbReference type="AlphaFoldDB" id="A0AAD7RQV3"/>
<reference evidence="2" key="1">
    <citation type="journal article" date="2023" name="Science">
        <title>Genome structures resolve the early diversification of teleost fishes.</title>
        <authorList>
            <person name="Parey E."/>
            <person name="Louis A."/>
            <person name="Montfort J."/>
            <person name="Bouchez O."/>
            <person name="Roques C."/>
            <person name="Iampietro C."/>
            <person name="Lluch J."/>
            <person name="Castinel A."/>
            <person name="Donnadieu C."/>
            <person name="Desvignes T."/>
            <person name="Floi Bucao C."/>
            <person name="Jouanno E."/>
            <person name="Wen M."/>
            <person name="Mejri S."/>
            <person name="Dirks R."/>
            <person name="Jansen H."/>
            <person name="Henkel C."/>
            <person name="Chen W.J."/>
            <person name="Zahm M."/>
            <person name="Cabau C."/>
            <person name="Klopp C."/>
            <person name="Thompson A.W."/>
            <person name="Robinson-Rechavi M."/>
            <person name="Braasch I."/>
            <person name="Lecointre G."/>
            <person name="Bobe J."/>
            <person name="Postlethwait J.H."/>
            <person name="Berthelot C."/>
            <person name="Roest Crollius H."/>
            <person name="Guiguen Y."/>
        </authorList>
    </citation>
    <scope>NUCLEOTIDE SEQUENCE</scope>
    <source>
        <strain evidence="2">NC1722</strain>
    </source>
</reference>
<feature type="region of interest" description="Disordered" evidence="1">
    <location>
        <begin position="145"/>
        <end position="167"/>
    </location>
</feature>
<name>A0AAD7RQV3_9TELE</name>
<organism evidence="2 3">
    <name type="scientific">Aldrovandia affinis</name>
    <dbReference type="NCBI Taxonomy" id="143900"/>
    <lineage>
        <taxon>Eukaryota</taxon>
        <taxon>Metazoa</taxon>
        <taxon>Chordata</taxon>
        <taxon>Craniata</taxon>
        <taxon>Vertebrata</taxon>
        <taxon>Euteleostomi</taxon>
        <taxon>Actinopterygii</taxon>
        <taxon>Neopterygii</taxon>
        <taxon>Teleostei</taxon>
        <taxon>Notacanthiformes</taxon>
        <taxon>Halosauridae</taxon>
        <taxon>Aldrovandia</taxon>
    </lineage>
</organism>
<protein>
    <submittedName>
        <fullName evidence="2">Uncharacterized protein</fullName>
    </submittedName>
</protein>
<evidence type="ECO:0000313" key="3">
    <source>
        <dbReference type="Proteomes" id="UP001221898"/>
    </source>
</evidence>
<feature type="compositionally biased region" description="Polar residues" evidence="1">
    <location>
        <begin position="153"/>
        <end position="167"/>
    </location>
</feature>
<sequence length="167" mass="18416">MRATHLLCICAHRSDNSTPERTKHIQRVVSSSGLLKRALEQANTRGERFLSLSLRSSPGPGVGDPTHFGVKRAPPLTRIIDVDLAQDRTPHRQRLPELCCTEQQVGIWARFPLPSHRTPRIAPAGPMTGACTRSLSFLSPFWETKPKKHQRQALGSSAQTDASRPGA</sequence>
<gene>
    <name evidence="2" type="ORF">AAFF_G00132840</name>
</gene>
<evidence type="ECO:0000256" key="1">
    <source>
        <dbReference type="SAM" id="MobiDB-lite"/>
    </source>
</evidence>
<keyword evidence="3" id="KW-1185">Reference proteome</keyword>